<keyword evidence="4" id="KW-1185">Reference proteome</keyword>
<dbReference type="EMBL" id="JABAIK010000002">
    <property type="protein sequence ID" value="NLS11742.1"/>
    <property type="molecule type" value="Genomic_DNA"/>
</dbReference>
<feature type="transmembrane region" description="Helical" evidence="1">
    <location>
        <begin position="70"/>
        <end position="92"/>
    </location>
</feature>
<evidence type="ECO:0000259" key="2">
    <source>
        <dbReference type="Pfam" id="PF04892"/>
    </source>
</evidence>
<keyword evidence="1" id="KW-0812">Transmembrane</keyword>
<evidence type="ECO:0000313" key="4">
    <source>
        <dbReference type="Proteomes" id="UP000535589"/>
    </source>
</evidence>
<protein>
    <submittedName>
        <fullName evidence="3">VanZ family protein</fullName>
    </submittedName>
</protein>
<feature type="transmembrane region" description="Helical" evidence="1">
    <location>
        <begin position="41"/>
        <end position="58"/>
    </location>
</feature>
<keyword evidence="1" id="KW-0472">Membrane</keyword>
<feature type="transmembrane region" description="Helical" evidence="1">
    <location>
        <begin position="104"/>
        <end position="126"/>
    </location>
</feature>
<dbReference type="Proteomes" id="UP000535589">
    <property type="component" value="Unassembled WGS sequence"/>
</dbReference>
<reference evidence="3 4" key="1">
    <citation type="submission" date="2020-04" db="EMBL/GenBank/DDBJ databases">
        <title>Vibrio sp. SM6, a novel species isolated from seawater.</title>
        <authorList>
            <person name="Wang X."/>
        </authorList>
    </citation>
    <scope>NUCLEOTIDE SEQUENCE [LARGE SCALE GENOMIC DNA]</scope>
    <source>
        <strain evidence="3 4">SM6</strain>
    </source>
</reference>
<name>A0A7X8TN00_9VIBR</name>
<dbReference type="NCBIfam" id="NF037970">
    <property type="entry name" value="vanZ_1"/>
    <property type="match status" value="1"/>
</dbReference>
<proteinExistence type="predicted"/>
<accession>A0A7X8TN00</accession>
<keyword evidence="1" id="KW-1133">Transmembrane helix</keyword>
<sequence length="149" mass="17295">MARYALALIICTAASLSLWKTSHYYFFIYIELERWFGGSTYFHFGFWWLIALFAPWAFPQITKKQKYDPIGARLLLILLAIAVLEEFSQAFIPSRGFSWQDVQTNSFGCVAGYFSAQLLSLGWRWIKIMVPKPFETADKRQASKASEQR</sequence>
<comment type="caution">
    <text evidence="3">The sequence shown here is derived from an EMBL/GenBank/DDBJ whole genome shotgun (WGS) entry which is preliminary data.</text>
</comment>
<feature type="domain" description="VanZ-like" evidence="2">
    <location>
        <begin position="50"/>
        <end position="118"/>
    </location>
</feature>
<gene>
    <name evidence="3" type="primary">vanZ</name>
    <name evidence="3" type="ORF">HGP28_02415</name>
</gene>
<evidence type="ECO:0000256" key="1">
    <source>
        <dbReference type="SAM" id="Phobius"/>
    </source>
</evidence>
<evidence type="ECO:0000313" key="3">
    <source>
        <dbReference type="EMBL" id="NLS11742.1"/>
    </source>
</evidence>
<dbReference type="Pfam" id="PF04892">
    <property type="entry name" value="VanZ"/>
    <property type="match status" value="1"/>
</dbReference>
<dbReference type="InterPro" id="IPR006976">
    <property type="entry name" value="VanZ-like"/>
</dbReference>
<dbReference type="AlphaFoldDB" id="A0A7X8TN00"/>
<organism evidence="3 4">
    <name type="scientific">Vibrio agarilyticus</name>
    <dbReference type="NCBI Taxonomy" id="2726741"/>
    <lineage>
        <taxon>Bacteria</taxon>
        <taxon>Pseudomonadati</taxon>
        <taxon>Pseudomonadota</taxon>
        <taxon>Gammaproteobacteria</taxon>
        <taxon>Vibrionales</taxon>
        <taxon>Vibrionaceae</taxon>
        <taxon>Vibrio</taxon>
    </lineage>
</organism>